<feature type="region of interest" description="Disordered" evidence="1">
    <location>
        <begin position="1"/>
        <end position="26"/>
    </location>
</feature>
<dbReference type="AlphaFoldDB" id="A0A9W6STK7"/>
<dbReference type="RefSeq" id="WP_285667381.1">
    <property type="nucleotide sequence ID" value="NZ_BSTX01000007.1"/>
</dbReference>
<evidence type="ECO:0000313" key="2">
    <source>
        <dbReference type="EMBL" id="GLZ81823.1"/>
    </source>
</evidence>
<reference evidence="2" key="1">
    <citation type="submission" date="2023-03" db="EMBL/GenBank/DDBJ databases">
        <title>Actinorhabdospora filicis NBRC 111898.</title>
        <authorList>
            <person name="Ichikawa N."/>
            <person name="Sato H."/>
            <person name="Tonouchi N."/>
        </authorList>
    </citation>
    <scope>NUCLEOTIDE SEQUENCE</scope>
    <source>
        <strain evidence="2">NBRC 111898</strain>
    </source>
</reference>
<evidence type="ECO:0000313" key="3">
    <source>
        <dbReference type="Proteomes" id="UP001165079"/>
    </source>
</evidence>
<evidence type="ECO:0000256" key="1">
    <source>
        <dbReference type="SAM" id="MobiDB-lite"/>
    </source>
</evidence>
<feature type="region of interest" description="Disordered" evidence="1">
    <location>
        <begin position="538"/>
        <end position="577"/>
    </location>
</feature>
<keyword evidence="3" id="KW-1185">Reference proteome</keyword>
<feature type="compositionally biased region" description="Gly residues" evidence="1">
    <location>
        <begin position="449"/>
        <end position="481"/>
    </location>
</feature>
<comment type="caution">
    <text evidence="2">The sequence shown here is derived from an EMBL/GenBank/DDBJ whole genome shotgun (WGS) entry which is preliminary data.</text>
</comment>
<feature type="compositionally biased region" description="Acidic residues" evidence="1">
    <location>
        <begin position="558"/>
        <end position="570"/>
    </location>
</feature>
<accession>A0A9W6STK7</accession>
<name>A0A9W6STK7_9ACTN</name>
<feature type="compositionally biased region" description="Gly residues" evidence="1">
    <location>
        <begin position="432"/>
        <end position="441"/>
    </location>
</feature>
<protein>
    <submittedName>
        <fullName evidence="2">Uncharacterized protein</fullName>
    </submittedName>
</protein>
<feature type="compositionally biased region" description="Basic and acidic residues" evidence="1">
    <location>
        <begin position="291"/>
        <end position="302"/>
    </location>
</feature>
<dbReference type="EMBL" id="BSTX01000007">
    <property type="protein sequence ID" value="GLZ81823.1"/>
    <property type="molecule type" value="Genomic_DNA"/>
</dbReference>
<feature type="compositionally biased region" description="Pro residues" evidence="1">
    <location>
        <begin position="409"/>
        <end position="428"/>
    </location>
</feature>
<proteinExistence type="predicted"/>
<feature type="region of interest" description="Disordered" evidence="1">
    <location>
        <begin position="279"/>
        <end position="302"/>
    </location>
</feature>
<gene>
    <name evidence="2" type="ORF">Afil01_66300</name>
</gene>
<feature type="region of interest" description="Disordered" evidence="1">
    <location>
        <begin position="63"/>
        <end position="82"/>
    </location>
</feature>
<feature type="compositionally biased region" description="Pro residues" evidence="1">
    <location>
        <begin position="357"/>
        <end position="388"/>
    </location>
</feature>
<dbReference type="Proteomes" id="UP001165079">
    <property type="component" value="Unassembled WGS sequence"/>
</dbReference>
<sequence>MTNGKPPGTENVPENLELKKTGVKVGDGASKDVYQTSGSHCNKDGCKLAKSEEEKAWEELWSGRVSDQDIDPPLPAQGKTAPSPERYAEVLHAVRPPGVHAIMAISTGWNAHVKSPMVTTTKPALTSAFETLKGSWEGDDFTKFTERVTATHKFIDDILGNLGGETNSDKDTIITGLNNYATNLSQQQTGCRFPAAQVWSHEGGTSSEDRVHIRPPWHVGDCHEMGLAEAAEKLVNGMQGASSDYSNMTSSWTAHFKSCANPNIHFYAYGGRGYAYQAKTPKPGESCESLPADKQRSDGDAKKFAENYTTSVARLAKDKIYEDYEKNYRETADDIKKRVNTANDDYSKDHPKLDTTTPPPPGLPGENPNTPPPGLGGPPPGSVPPPGGLPKGPMADVPPPIKPGDTPDIPTPKPYDPPKPDITPPGVKPPGDHGGFQGVGDPGFSKVPPGGGGWNPGGGGGIGTPGGGGWTPGGGGGVGTPGGGVGMLGGAGAGGVGAGAAGKGAAGRGGMGMMGGAGAGAGKGAAGAGGKGAGAGMMGGGRGGAHGNENEEHGTWLQEDDDVWGTDGDDAPPSLLR</sequence>
<organism evidence="2 3">
    <name type="scientific">Actinorhabdospora filicis</name>
    <dbReference type="NCBI Taxonomy" id="1785913"/>
    <lineage>
        <taxon>Bacteria</taxon>
        <taxon>Bacillati</taxon>
        <taxon>Actinomycetota</taxon>
        <taxon>Actinomycetes</taxon>
        <taxon>Micromonosporales</taxon>
        <taxon>Micromonosporaceae</taxon>
        <taxon>Actinorhabdospora</taxon>
    </lineage>
</organism>
<feature type="region of interest" description="Disordered" evidence="1">
    <location>
        <begin position="342"/>
        <end position="481"/>
    </location>
</feature>